<evidence type="ECO:0000313" key="2">
    <source>
        <dbReference type="Proteomes" id="UP001163321"/>
    </source>
</evidence>
<keyword evidence="2" id="KW-1185">Reference proteome</keyword>
<name>A0ACC0WP19_9STRA</name>
<gene>
    <name evidence="1" type="ORF">PsorP6_002753</name>
</gene>
<accession>A0ACC0WP19</accession>
<reference evidence="1 2" key="1">
    <citation type="journal article" date="2022" name="bioRxiv">
        <title>The genome of the oomycete Peronosclerospora sorghi, a cosmopolitan pathogen of maize and sorghum, is inflated with dispersed pseudogenes.</title>
        <authorList>
            <person name="Fletcher K."/>
            <person name="Martin F."/>
            <person name="Isakeit T."/>
            <person name="Cavanaugh K."/>
            <person name="Magill C."/>
            <person name="Michelmore R."/>
        </authorList>
    </citation>
    <scope>NUCLEOTIDE SEQUENCE [LARGE SCALE GENOMIC DNA]</scope>
    <source>
        <strain evidence="1">P6</strain>
    </source>
</reference>
<evidence type="ECO:0000313" key="1">
    <source>
        <dbReference type="EMBL" id="KAI9920604.1"/>
    </source>
</evidence>
<protein>
    <submittedName>
        <fullName evidence="1">Uncharacterized protein</fullName>
    </submittedName>
</protein>
<dbReference type="Proteomes" id="UP001163321">
    <property type="component" value="Chromosome 1"/>
</dbReference>
<sequence length="356" mass="39573">MFTSGPALLFLPSLEKVVHVFHEDNLIRRALLQKLKHVTSCSSSAPQLLSLCEHLRVTDTPYFVILEIQCFREFMVVFGKMLGHHGVTFICTFTTLQSGTDLGRTLGSSNVVVTRCPLPRLRRFNPDKNQSRVSAIPSEKSYDAVKPSLLLAFTCEHTDSFTSPVRTGTFTIAADDPNFSTIRCATDMMEVLVPVHTLNTSNPPSSTSIAVRMARATSFTYTKSRYCSPSPIPPVAVSSLKGKFSGNGIPYVAAEDAATTRLTPFLTDHSSTLRDPPTLILSYFSGKRDIEASQSKLLYHTLWMMNEKSSKTVMSLTSTAAAPRLKFLPLLMSSNTTTWRSHIRHAFPIKRNFNER</sequence>
<comment type="caution">
    <text evidence="1">The sequence shown here is derived from an EMBL/GenBank/DDBJ whole genome shotgun (WGS) entry which is preliminary data.</text>
</comment>
<dbReference type="EMBL" id="CM047580">
    <property type="protein sequence ID" value="KAI9920604.1"/>
    <property type="molecule type" value="Genomic_DNA"/>
</dbReference>
<organism evidence="1 2">
    <name type="scientific">Peronosclerospora sorghi</name>
    <dbReference type="NCBI Taxonomy" id="230839"/>
    <lineage>
        <taxon>Eukaryota</taxon>
        <taxon>Sar</taxon>
        <taxon>Stramenopiles</taxon>
        <taxon>Oomycota</taxon>
        <taxon>Peronosporomycetes</taxon>
        <taxon>Peronosporales</taxon>
        <taxon>Peronosporaceae</taxon>
        <taxon>Peronosclerospora</taxon>
    </lineage>
</organism>
<proteinExistence type="predicted"/>